<dbReference type="EMBL" id="JBHSYQ010000001">
    <property type="protein sequence ID" value="MFC6996080.1"/>
    <property type="molecule type" value="Genomic_DNA"/>
</dbReference>
<evidence type="ECO:0000313" key="2">
    <source>
        <dbReference type="Proteomes" id="UP001596405"/>
    </source>
</evidence>
<keyword evidence="2" id="KW-1185">Reference proteome</keyword>
<reference evidence="2" key="1">
    <citation type="journal article" date="2019" name="Int. J. Syst. Evol. Microbiol.">
        <title>The Global Catalogue of Microorganisms (GCM) 10K type strain sequencing project: providing services to taxonomists for standard genome sequencing and annotation.</title>
        <authorList>
            <consortium name="The Broad Institute Genomics Platform"/>
            <consortium name="The Broad Institute Genome Sequencing Center for Infectious Disease"/>
            <person name="Wu L."/>
            <person name="Ma J."/>
        </authorList>
    </citation>
    <scope>NUCLEOTIDE SEQUENCE [LARGE SCALE GENOMIC DNA]</scope>
    <source>
        <strain evidence="2">CGMCC 4.7393</strain>
    </source>
</reference>
<sequence length="70" mass="8289">MKGTEEPEDEYQNPFMHAQTTEVTLEIDYQDKKNCLQLGILFLTKTKRPTLRRGVFGLFSKKELRNARQR</sequence>
<name>A0ABW2DER0_9BACT</name>
<accession>A0ABW2DER0</accession>
<protein>
    <submittedName>
        <fullName evidence="1">Uncharacterized protein</fullName>
    </submittedName>
</protein>
<comment type="caution">
    <text evidence="1">The sequence shown here is derived from an EMBL/GenBank/DDBJ whole genome shotgun (WGS) entry which is preliminary data.</text>
</comment>
<evidence type="ECO:0000313" key="1">
    <source>
        <dbReference type="EMBL" id="MFC6996080.1"/>
    </source>
</evidence>
<organism evidence="1 2">
    <name type="scientific">Rufibacter roseus</name>
    <dbReference type="NCBI Taxonomy" id="1567108"/>
    <lineage>
        <taxon>Bacteria</taxon>
        <taxon>Pseudomonadati</taxon>
        <taxon>Bacteroidota</taxon>
        <taxon>Cytophagia</taxon>
        <taxon>Cytophagales</taxon>
        <taxon>Hymenobacteraceae</taxon>
        <taxon>Rufibacter</taxon>
    </lineage>
</organism>
<dbReference type="RefSeq" id="WP_066624048.1">
    <property type="nucleotide sequence ID" value="NZ_JBHSYQ010000001.1"/>
</dbReference>
<proteinExistence type="predicted"/>
<dbReference type="Proteomes" id="UP001596405">
    <property type="component" value="Unassembled WGS sequence"/>
</dbReference>
<gene>
    <name evidence="1" type="ORF">ACFQHR_00525</name>
</gene>